<reference evidence="2" key="1">
    <citation type="submission" date="2022-11" db="UniProtKB">
        <authorList>
            <consortium name="WormBaseParasite"/>
        </authorList>
    </citation>
    <scope>IDENTIFICATION</scope>
</reference>
<keyword evidence="1" id="KW-1185">Reference proteome</keyword>
<dbReference type="WBParaSite" id="nRc.2.0.1.t08342-RA">
    <property type="protein sequence ID" value="nRc.2.0.1.t08342-RA"/>
    <property type="gene ID" value="nRc.2.0.1.g08342"/>
</dbReference>
<protein>
    <submittedName>
        <fullName evidence="2">Uncharacterized protein</fullName>
    </submittedName>
</protein>
<evidence type="ECO:0000313" key="1">
    <source>
        <dbReference type="Proteomes" id="UP000887565"/>
    </source>
</evidence>
<name>A0A915I2I3_ROMCU</name>
<sequence>MWDFLLMGPLPTEQGDYGLVNPPHTLPAEISCDNDISKDAFQLTPKEMLQISNQIQQGDTMDPAKDIISALSWNDSSLRYFCQLAPKEGMPEQPLPA</sequence>
<organism evidence="1 2">
    <name type="scientific">Romanomermis culicivorax</name>
    <name type="common">Nematode worm</name>
    <dbReference type="NCBI Taxonomy" id="13658"/>
    <lineage>
        <taxon>Eukaryota</taxon>
        <taxon>Metazoa</taxon>
        <taxon>Ecdysozoa</taxon>
        <taxon>Nematoda</taxon>
        <taxon>Enoplea</taxon>
        <taxon>Dorylaimia</taxon>
        <taxon>Mermithida</taxon>
        <taxon>Mermithoidea</taxon>
        <taxon>Mermithidae</taxon>
        <taxon>Romanomermis</taxon>
    </lineage>
</organism>
<proteinExistence type="predicted"/>
<dbReference type="Proteomes" id="UP000887565">
    <property type="component" value="Unplaced"/>
</dbReference>
<dbReference type="AlphaFoldDB" id="A0A915I2I3"/>
<evidence type="ECO:0000313" key="2">
    <source>
        <dbReference type="WBParaSite" id="nRc.2.0.1.t08342-RA"/>
    </source>
</evidence>
<accession>A0A915I2I3</accession>